<dbReference type="GO" id="GO:0042597">
    <property type="term" value="C:periplasmic space"/>
    <property type="evidence" value="ECO:0007669"/>
    <property type="project" value="InterPro"/>
</dbReference>
<proteinExistence type="inferred from homology"/>
<evidence type="ECO:0008006" key="8">
    <source>
        <dbReference type="Google" id="ProtNLM"/>
    </source>
</evidence>
<dbReference type="PANTHER" id="PTHR37423:SF5">
    <property type="entry name" value="SOLUBLE LYTIC MUREIN TRANSGLYCOSYLASE"/>
    <property type="match status" value="1"/>
</dbReference>
<sequence>MTTRIYWLLFSLIFICFNSLAHANTLGQQRALFVQAQQALDKKDIHSFLNLSEQLTNYPLYFYLQYRYLEPQVETLSNTELLGFLTPYGDTGHGDLLRRKWLYVLAKRNDWPTFVTAMHGHTLDDDLVTLRCHYLTARLNVGQNIDNLKDEAMSLWLVGKSQPAACDPAFNALSQQGFISDDLIWQRIHLAMANGEVTFATRLGDQFRDSHQAQWIPLWQSMHRNAATTLSQFNASDHPMARDIIVHGIGLIAKNNYSEANRHWQTLRSRYAFDVAQLGAIKTALALAAQQQKHPDAYALITALFEDELTPRLHEFRFHSALRQLDWAAIADLVMELSEDEKSDYQWRYWYARALMQTGKKDGEGNEGKTLLSLLAKERDYYGFLAADQLKLPHNVLHIPTPSSPAKEAQLLKHPSMAAAQEFYHLDLQTHARREWQYLMKRLPNEQVAIAALLANRWGWYDRAIFTMAQAGFYDDLNVRFPLAYYDELLNGAKSQQLDLAWVYGITRQESAFMHSARSHAGALGLMQLMPTTGRYVARKIGLSISNNNDILKLDNNVLLGTAYLKQMLQSFNGNYMLATAAYNAGPGRAKRWAQDNGCLPTDVFVELIPFEETRTYVKRVLFYTRIFESQLRRTETQPLRLSLDGYCSR</sequence>
<comment type="similarity">
    <text evidence="1">Belongs to the transglycosylase Slt family.</text>
</comment>
<dbReference type="Proteomes" id="UP000194798">
    <property type="component" value="Unassembled WGS sequence"/>
</dbReference>
<dbReference type="Gene3D" id="1.10.1240.20">
    <property type="entry name" value="Lytic transglycosylase, superhelical linker domain"/>
    <property type="match status" value="1"/>
</dbReference>
<evidence type="ECO:0000256" key="2">
    <source>
        <dbReference type="ARBA" id="ARBA00022729"/>
    </source>
</evidence>
<dbReference type="InterPro" id="IPR008258">
    <property type="entry name" value="Transglycosylase_SLT_dom_1"/>
</dbReference>
<dbReference type="Pfam" id="PF01464">
    <property type="entry name" value="SLT"/>
    <property type="match status" value="1"/>
</dbReference>
<keyword evidence="7" id="KW-1185">Reference proteome</keyword>
<gene>
    <name evidence="6" type="ORF">TPSD3_08025</name>
</gene>
<evidence type="ECO:0000313" key="7">
    <source>
        <dbReference type="Proteomes" id="UP000194798"/>
    </source>
</evidence>
<organism evidence="6 7">
    <name type="scientific">Thioflexithrix psekupsensis</name>
    <dbReference type="NCBI Taxonomy" id="1570016"/>
    <lineage>
        <taxon>Bacteria</taxon>
        <taxon>Pseudomonadati</taxon>
        <taxon>Pseudomonadota</taxon>
        <taxon>Gammaproteobacteria</taxon>
        <taxon>Thiotrichales</taxon>
        <taxon>Thioflexithrix</taxon>
    </lineage>
</organism>
<dbReference type="InterPro" id="IPR037061">
    <property type="entry name" value="Lytic_TGlycoase_superhlx_L_sf"/>
</dbReference>
<dbReference type="SUPFAM" id="SSF48435">
    <property type="entry name" value="Bacterial muramidases"/>
    <property type="match status" value="1"/>
</dbReference>
<dbReference type="Gene3D" id="1.10.530.10">
    <property type="match status" value="1"/>
</dbReference>
<dbReference type="Pfam" id="PF14718">
    <property type="entry name" value="SLT_L"/>
    <property type="match status" value="1"/>
</dbReference>
<dbReference type="GO" id="GO:0004553">
    <property type="term" value="F:hydrolase activity, hydrolyzing O-glycosyl compounds"/>
    <property type="evidence" value="ECO:0007669"/>
    <property type="project" value="InterPro"/>
</dbReference>
<comment type="caution">
    <text evidence="6">The sequence shown here is derived from an EMBL/GenBank/DDBJ whole genome shotgun (WGS) entry which is preliminary data.</text>
</comment>
<keyword evidence="2 3" id="KW-0732">Signal</keyword>
<evidence type="ECO:0000256" key="3">
    <source>
        <dbReference type="SAM" id="SignalP"/>
    </source>
</evidence>
<dbReference type="InterPro" id="IPR012289">
    <property type="entry name" value="Lytic_TGlycosylase_superhlx_L"/>
</dbReference>
<feature type="signal peptide" evidence="3">
    <location>
        <begin position="1"/>
        <end position="23"/>
    </location>
</feature>
<dbReference type="RefSeq" id="WP_086488045.1">
    <property type="nucleotide sequence ID" value="NZ_MSLT01000012.1"/>
</dbReference>
<dbReference type="InterPro" id="IPR008939">
    <property type="entry name" value="Lytic_TGlycosylase_superhlx_U"/>
</dbReference>
<feature type="domain" description="Lytic transglycosylase superhelical linker" evidence="5">
    <location>
        <begin position="412"/>
        <end position="477"/>
    </location>
</feature>
<feature type="domain" description="Transglycosylase SLT" evidence="4">
    <location>
        <begin position="493"/>
        <end position="598"/>
    </location>
</feature>
<dbReference type="EMBL" id="MSLT01000012">
    <property type="protein sequence ID" value="OUD14264.1"/>
    <property type="molecule type" value="Genomic_DNA"/>
</dbReference>
<dbReference type="InterPro" id="IPR023346">
    <property type="entry name" value="Lysozyme-like_dom_sf"/>
</dbReference>
<dbReference type="Pfam" id="PF00760">
    <property type="entry name" value="Cucumo_coat"/>
    <property type="match status" value="1"/>
</dbReference>
<evidence type="ECO:0000313" key="6">
    <source>
        <dbReference type="EMBL" id="OUD14264.1"/>
    </source>
</evidence>
<dbReference type="OrthoDB" id="92254at2"/>
<dbReference type="SUPFAM" id="SSF53955">
    <property type="entry name" value="Lysozyme-like"/>
    <property type="match status" value="1"/>
</dbReference>
<evidence type="ECO:0000259" key="4">
    <source>
        <dbReference type="Pfam" id="PF01464"/>
    </source>
</evidence>
<dbReference type="AlphaFoldDB" id="A0A251X901"/>
<protein>
    <recommendedName>
        <fullName evidence="8">Lytic murein transglycosylase</fullName>
    </recommendedName>
</protein>
<evidence type="ECO:0000259" key="5">
    <source>
        <dbReference type="Pfam" id="PF14718"/>
    </source>
</evidence>
<name>A0A251X901_9GAMM</name>
<feature type="chain" id="PRO_5013349867" description="Lytic murein transglycosylase" evidence="3">
    <location>
        <begin position="24"/>
        <end position="650"/>
    </location>
</feature>
<dbReference type="CDD" id="cd13401">
    <property type="entry name" value="Slt70-like"/>
    <property type="match status" value="1"/>
</dbReference>
<dbReference type="PANTHER" id="PTHR37423">
    <property type="entry name" value="SOLUBLE LYTIC MUREIN TRANSGLYCOSYLASE-RELATED"/>
    <property type="match status" value="1"/>
</dbReference>
<evidence type="ECO:0000256" key="1">
    <source>
        <dbReference type="ARBA" id="ARBA00007734"/>
    </source>
</evidence>
<reference evidence="6 7" key="1">
    <citation type="submission" date="2016-12" db="EMBL/GenBank/DDBJ databases">
        <title>Thioflexothrix psekupsii D3 genome sequencing and assembly.</title>
        <authorList>
            <person name="Fomenkov A."/>
            <person name="Vincze T."/>
            <person name="Grabovich M."/>
            <person name="Anton B.P."/>
            <person name="Dubinina G."/>
            <person name="Orlova M."/>
            <person name="Belousova E."/>
            <person name="Roberts R.J."/>
        </authorList>
    </citation>
    <scope>NUCLEOTIDE SEQUENCE [LARGE SCALE GENOMIC DNA]</scope>
    <source>
        <strain evidence="6">D3</strain>
    </source>
</reference>
<dbReference type="Gene3D" id="1.25.20.10">
    <property type="entry name" value="Bacterial muramidases"/>
    <property type="match status" value="1"/>
</dbReference>
<accession>A0A251X901</accession>